<dbReference type="AlphaFoldDB" id="A0A8J2NXQ3"/>
<accession>A0A8J2NXQ3</accession>
<gene>
    <name evidence="1" type="ORF">AFUS01_LOCUS13139</name>
</gene>
<evidence type="ECO:0000313" key="2">
    <source>
        <dbReference type="Proteomes" id="UP000708208"/>
    </source>
</evidence>
<keyword evidence="2" id="KW-1185">Reference proteome</keyword>
<organism evidence="1 2">
    <name type="scientific">Allacma fusca</name>
    <dbReference type="NCBI Taxonomy" id="39272"/>
    <lineage>
        <taxon>Eukaryota</taxon>
        <taxon>Metazoa</taxon>
        <taxon>Ecdysozoa</taxon>
        <taxon>Arthropoda</taxon>
        <taxon>Hexapoda</taxon>
        <taxon>Collembola</taxon>
        <taxon>Symphypleona</taxon>
        <taxon>Sminthuridae</taxon>
        <taxon>Allacma</taxon>
    </lineage>
</organism>
<comment type="caution">
    <text evidence="1">The sequence shown here is derived from an EMBL/GenBank/DDBJ whole genome shotgun (WGS) entry which is preliminary data.</text>
</comment>
<reference evidence="1" key="1">
    <citation type="submission" date="2021-06" db="EMBL/GenBank/DDBJ databases">
        <authorList>
            <person name="Hodson N. C."/>
            <person name="Mongue J. A."/>
            <person name="Jaron S. K."/>
        </authorList>
    </citation>
    <scope>NUCLEOTIDE SEQUENCE</scope>
</reference>
<dbReference type="Proteomes" id="UP000708208">
    <property type="component" value="Unassembled WGS sequence"/>
</dbReference>
<proteinExistence type="predicted"/>
<protein>
    <submittedName>
        <fullName evidence="1">Uncharacterized protein</fullName>
    </submittedName>
</protein>
<sequence length="73" mass="8720">MYIKVKQPRRQKSRFLKSPFFGIGHKISREVEFVMFITFTQLSSWQHYKLVVFAVVLFTSLTETCNFGEQVRK</sequence>
<dbReference type="EMBL" id="CAJVCH010105697">
    <property type="protein sequence ID" value="CAG7724099.1"/>
    <property type="molecule type" value="Genomic_DNA"/>
</dbReference>
<evidence type="ECO:0000313" key="1">
    <source>
        <dbReference type="EMBL" id="CAG7724099.1"/>
    </source>
</evidence>
<name>A0A8J2NXQ3_9HEXA</name>